<evidence type="ECO:0000256" key="1">
    <source>
        <dbReference type="SAM" id="MobiDB-lite"/>
    </source>
</evidence>
<evidence type="ECO:0000313" key="5">
    <source>
        <dbReference type="Proteomes" id="UP000320653"/>
    </source>
</evidence>
<dbReference type="Pfam" id="PF13202">
    <property type="entry name" value="EF-hand_5"/>
    <property type="match status" value="1"/>
</dbReference>
<feature type="signal peptide" evidence="2">
    <location>
        <begin position="1"/>
        <end position="31"/>
    </location>
</feature>
<accession>A0A561QP28</accession>
<feature type="compositionally biased region" description="Basic and acidic residues" evidence="1">
    <location>
        <begin position="114"/>
        <end position="127"/>
    </location>
</feature>
<dbReference type="SMART" id="SM00054">
    <property type="entry name" value="EFh"/>
    <property type="match status" value="2"/>
</dbReference>
<feature type="region of interest" description="Disordered" evidence="1">
    <location>
        <begin position="114"/>
        <end position="133"/>
    </location>
</feature>
<proteinExistence type="predicted"/>
<comment type="caution">
    <text evidence="4">The sequence shown here is derived from an EMBL/GenBank/DDBJ whole genome shotgun (WGS) entry which is preliminary data.</text>
</comment>
<organism evidence="4 5">
    <name type="scientific">Neorhizobium alkalisoli</name>
    <dbReference type="NCBI Taxonomy" id="528178"/>
    <lineage>
        <taxon>Bacteria</taxon>
        <taxon>Pseudomonadati</taxon>
        <taxon>Pseudomonadota</taxon>
        <taxon>Alphaproteobacteria</taxon>
        <taxon>Hyphomicrobiales</taxon>
        <taxon>Rhizobiaceae</taxon>
        <taxon>Rhizobium/Agrobacterium group</taxon>
        <taxon>Neorhizobium</taxon>
    </lineage>
</organism>
<dbReference type="PROSITE" id="PS00018">
    <property type="entry name" value="EF_HAND_1"/>
    <property type="match status" value="1"/>
</dbReference>
<feature type="domain" description="EF-hand" evidence="3">
    <location>
        <begin position="76"/>
        <end position="111"/>
    </location>
</feature>
<dbReference type="GO" id="GO:0005509">
    <property type="term" value="F:calcium ion binding"/>
    <property type="evidence" value="ECO:0007669"/>
    <property type="project" value="InterPro"/>
</dbReference>
<dbReference type="Gene3D" id="1.10.238.10">
    <property type="entry name" value="EF-hand"/>
    <property type="match status" value="1"/>
</dbReference>
<evidence type="ECO:0000256" key="2">
    <source>
        <dbReference type="SAM" id="SignalP"/>
    </source>
</evidence>
<protein>
    <submittedName>
        <fullName evidence="4">EF hand domain-containing protein</fullName>
    </submittedName>
</protein>
<keyword evidence="5" id="KW-1185">Reference proteome</keyword>
<dbReference type="InterPro" id="IPR002048">
    <property type="entry name" value="EF_hand_dom"/>
</dbReference>
<dbReference type="OrthoDB" id="8404005at2"/>
<dbReference type="PROSITE" id="PS50222">
    <property type="entry name" value="EF_HAND_2"/>
    <property type="match status" value="1"/>
</dbReference>
<name>A0A561QP28_9HYPH</name>
<feature type="chain" id="PRO_5021867848" evidence="2">
    <location>
        <begin position="32"/>
        <end position="133"/>
    </location>
</feature>
<sequence length="133" mass="14346">MMKPLSRMRSLGLCAGSAAALLLIATQGSFAANAQTPKDMTLAQFEARQQAIFFKADKDGNHLVSRAEFMAARPTGDATTLGKRFDHIDANHDGSIDAAELKKIVDLRFKRLDKDGNGTLSADERPGGKKQAQ</sequence>
<gene>
    <name evidence="4" type="ORF">FHW37_105233</name>
</gene>
<evidence type="ECO:0000313" key="4">
    <source>
        <dbReference type="EMBL" id="TWF52134.1"/>
    </source>
</evidence>
<dbReference type="Proteomes" id="UP000320653">
    <property type="component" value="Unassembled WGS sequence"/>
</dbReference>
<reference evidence="4 5" key="1">
    <citation type="submission" date="2019-06" db="EMBL/GenBank/DDBJ databases">
        <title>Sorghum-associated microbial communities from plants grown in Nebraska, USA.</title>
        <authorList>
            <person name="Schachtman D."/>
        </authorList>
    </citation>
    <scope>NUCLEOTIDE SEQUENCE [LARGE SCALE GENOMIC DNA]</scope>
    <source>
        <strain evidence="4 5">1225</strain>
    </source>
</reference>
<dbReference type="AlphaFoldDB" id="A0A561QP28"/>
<dbReference type="InterPro" id="IPR011992">
    <property type="entry name" value="EF-hand-dom_pair"/>
</dbReference>
<keyword evidence="2" id="KW-0732">Signal</keyword>
<dbReference type="CDD" id="cd00051">
    <property type="entry name" value="EFh"/>
    <property type="match status" value="1"/>
</dbReference>
<evidence type="ECO:0000259" key="3">
    <source>
        <dbReference type="PROSITE" id="PS50222"/>
    </source>
</evidence>
<dbReference type="SUPFAM" id="SSF47473">
    <property type="entry name" value="EF-hand"/>
    <property type="match status" value="1"/>
</dbReference>
<dbReference type="EMBL" id="VIWP01000005">
    <property type="protein sequence ID" value="TWF52134.1"/>
    <property type="molecule type" value="Genomic_DNA"/>
</dbReference>
<dbReference type="InterPro" id="IPR018247">
    <property type="entry name" value="EF_Hand_1_Ca_BS"/>
</dbReference>